<protein>
    <submittedName>
        <fullName evidence="8">Uncharacterized protein</fullName>
    </submittedName>
</protein>
<dbReference type="EMBL" id="QXGD01001611">
    <property type="protein sequence ID" value="KAE9202470.1"/>
    <property type="molecule type" value="Genomic_DNA"/>
</dbReference>
<evidence type="ECO:0000313" key="8">
    <source>
        <dbReference type="EMBL" id="KAE9291673.1"/>
    </source>
</evidence>
<dbReference type="Proteomes" id="UP000460718">
    <property type="component" value="Unassembled WGS sequence"/>
</dbReference>
<dbReference type="Proteomes" id="UP000433483">
    <property type="component" value="Unassembled WGS sequence"/>
</dbReference>
<evidence type="ECO:0000313" key="16">
    <source>
        <dbReference type="Proteomes" id="UP000476176"/>
    </source>
</evidence>
<reference evidence="9 10" key="1">
    <citation type="submission" date="2018-08" db="EMBL/GenBank/DDBJ databases">
        <title>Genomic investigation of the strawberry pathogen Phytophthora fragariae indicates pathogenicity is determined by transcriptional variation in three key races.</title>
        <authorList>
            <person name="Adams T.M."/>
            <person name="Armitage A.D."/>
            <person name="Sobczyk M.K."/>
            <person name="Bates H.J."/>
            <person name="Dunwell J.M."/>
            <person name="Nellist C.F."/>
            <person name="Harrison R.J."/>
        </authorList>
    </citation>
    <scope>NUCLEOTIDE SEQUENCE [LARGE SCALE GENOMIC DNA]</scope>
    <source>
        <strain evidence="8 11">A4</strain>
        <strain evidence="7 12">BC-1</strain>
        <strain evidence="6 16">BC-23</strain>
        <strain evidence="5 10">NOV-27</strain>
        <strain evidence="4 13">NOV-5</strain>
        <strain evidence="3 14">NOV-71</strain>
        <strain evidence="1 9">NOV-9</strain>
        <strain evidence="2 15">SCRP245</strain>
    </source>
</reference>
<evidence type="ECO:0000313" key="14">
    <source>
        <dbReference type="Proteomes" id="UP000441208"/>
    </source>
</evidence>
<dbReference type="EMBL" id="QXGA01001509">
    <property type="protein sequence ID" value="KAE9117087.1"/>
    <property type="molecule type" value="Genomic_DNA"/>
</dbReference>
<comment type="caution">
    <text evidence="8">The sequence shown here is derived from an EMBL/GenBank/DDBJ whole genome shotgun (WGS) entry which is preliminary data.</text>
</comment>
<dbReference type="Proteomes" id="UP000429523">
    <property type="component" value="Unassembled WGS sequence"/>
</dbReference>
<dbReference type="EMBL" id="QXFW01001534">
    <property type="protein sequence ID" value="KAE8989350.1"/>
    <property type="molecule type" value="Genomic_DNA"/>
</dbReference>
<evidence type="ECO:0000313" key="4">
    <source>
        <dbReference type="EMBL" id="KAE9117087.1"/>
    </source>
</evidence>
<gene>
    <name evidence="8" type="ORF">PF001_g19047</name>
    <name evidence="7" type="ORF">PF002_g21235</name>
    <name evidence="6" type="ORF">PF004_g18854</name>
    <name evidence="5" type="ORF">PF005_g19991</name>
    <name evidence="4" type="ORF">PF006_g18893</name>
    <name evidence="3" type="ORF">PF007_g20065</name>
    <name evidence="1" type="ORF">PF009_g20916</name>
    <name evidence="2" type="ORF">PF011_g18809</name>
</gene>
<evidence type="ECO:0000313" key="7">
    <source>
        <dbReference type="EMBL" id="KAE9202470.1"/>
    </source>
</evidence>
<evidence type="ECO:0000313" key="12">
    <source>
        <dbReference type="Proteomes" id="UP000440367"/>
    </source>
</evidence>
<accession>A0A6A4CST7</accession>
<organism evidence="8 11">
    <name type="scientific">Phytophthora fragariae</name>
    <dbReference type="NCBI Taxonomy" id="53985"/>
    <lineage>
        <taxon>Eukaryota</taxon>
        <taxon>Sar</taxon>
        <taxon>Stramenopiles</taxon>
        <taxon>Oomycota</taxon>
        <taxon>Peronosporomycetes</taxon>
        <taxon>Peronosporales</taxon>
        <taxon>Peronosporaceae</taxon>
        <taxon>Phytophthora</taxon>
    </lineage>
</organism>
<sequence>MSLQTVDLRINWLRPVSARGPTPVQLLLDLYQENEDSYLQSTDQRKELRRLCKQLNGLGVKCDLDDILADFQQLQSVLLDQSMLQKAAFKNLLPFRERLLHLVLITKQEPEQEPQPATGEAQLNSSNLGDRSTYFGWHKPSPSGGPCAMEIMVTWLQANYGKLSRANKTKRKKLLDEIVREIQVSGHSGCTESKVHSQISHLRLKVKRGKKFSGSFLPYYTRLRDIFSEGRKTSTRENVEQKGDSSLVKSLIWYKCMRMETMDSTVLAWMHLQLEALTLTCLTTCRVNCRKLLRLSRSNTLEHDALQLSWIRTMITNVNTNRLRKCTVIAHTSRLPVKLR</sequence>
<dbReference type="EMBL" id="QXGC01001536">
    <property type="protein sequence ID" value="KAE9200935.1"/>
    <property type="molecule type" value="Genomic_DNA"/>
</dbReference>
<dbReference type="Proteomes" id="UP000476176">
    <property type="component" value="Unassembled WGS sequence"/>
</dbReference>
<dbReference type="OrthoDB" id="121038at2759"/>
<proteinExistence type="predicted"/>
<dbReference type="Proteomes" id="UP000440732">
    <property type="component" value="Unassembled WGS sequence"/>
</dbReference>
<dbReference type="AlphaFoldDB" id="A0A6A4CST7"/>
<evidence type="ECO:0000313" key="9">
    <source>
        <dbReference type="Proteomes" id="UP000429523"/>
    </source>
</evidence>
<evidence type="ECO:0000313" key="10">
    <source>
        <dbReference type="Proteomes" id="UP000433483"/>
    </source>
</evidence>
<evidence type="ECO:0000313" key="11">
    <source>
        <dbReference type="Proteomes" id="UP000437068"/>
    </source>
</evidence>
<dbReference type="EMBL" id="QXGE01001512">
    <property type="protein sequence ID" value="KAE9291673.1"/>
    <property type="molecule type" value="Genomic_DNA"/>
</dbReference>
<evidence type="ECO:0000313" key="3">
    <source>
        <dbReference type="EMBL" id="KAE9088210.1"/>
    </source>
</evidence>
<dbReference type="EMBL" id="QXGB01001577">
    <property type="protein sequence ID" value="KAE9188590.1"/>
    <property type="molecule type" value="Genomic_DNA"/>
</dbReference>
<evidence type="ECO:0000313" key="2">
    <source>
        <dbReference type="EMBL" id="KAE8989350.1"/>
    </source>
</evidence>
<evidence type="ECO:0000313" key="13">
    <source>
        <dbReference type="Proteomes" id="UP000440732"/>
    </source>
</evidence>
<evidence type="ECO:0000313" key="6">
    <source>
        <dbReference type="EMBL" id="KAE9200935.1"/>
    </source>
</evidence>
<keyword evidence="10" id="KW-1185">Reference proteome</keyword>
<evidence type="ECO:0000313" key="5">
    <source>
        <dbReference type="EMBL" id="KAE9188590.1"/>
    </source>
</evidence>
<evidence type="ECO:0000313" key="15">
    <source>
        <dbReference type="Proteomes" id="UP000460718"/>
    </source>
</evidence>
<dbReference type="Proteomes" id="UP000441208">
    <property type="component" value="Unassembled WGS sequence"/>
</dbReference>
<dbReference type="EMBL" id="QXFZ01001575">
    <property type="protein sequence ID" value="KAE9088210.1"/>
    <property type="molecule type" value="Genomic_DNA"/>
</dbReference>
<dbReference type="Proteomes" id="UP000437068">
    <property type="component" value="Unassembled WGS sequence"/>
</dbReference>
<name>A0A6A4CST7_9STRA</name>
<dbReference type="Proteomes" id="UP000440367">
    <property type="component" value="Unassembled WGS sequence"/>
</dbReference>
<dbReference type="EMBL" id="QXGF01001598">
    <property type="protein sequence ID" value="KAE8928960.1"/>
    <property type="molecule type" value="Genomic_DNA"/>
</dbReference>
<evidence type="ECO:0000313" key="1">
    <source>
        <dbReference type="EMBL" id="KAE8928960.1"/>
    </source>
</evidence>